<sequence>MTCYVSVRWGSHVWGHRECYLVGICREYPWQEKMFQVTYVLMPLCHVSAAPAIIAEAGKRGIGETPVEVEVDLGGAVSGGGKRAMVMEMHVMDERNVICCACFRSRGA</sequence>
<proteinExistence type="predicted"/>
<accession>L8WTV3</accession>
<gene>
    <name evidence="1" type="ORF">AG1IA_04543</name>
</gene>
<dbReference type="AlphaFoldDB" id="L8WTV3"/>
<organism evidence="1 2">
    <name type="scientific">Thanatephorus cucumeris (strain AG1-IA)</name>
    <name type="common">Rice sheath blight fungus</name>
    <name type="synonym">Rhizoctonia solani</name>
    <dbReference type="NCBI Taxonomy" id="983506"/>
    <lineage>
        <taxon>Eukaryota</taxon>
        <taxon>Fungi</taxon>
        <taxon>Dikarya</taxon>
        <taxon>Basidiomycota</taxon>
        <taxon>Agaricomycotina</taxon>
        <taxon>Agaricomycetes</taxon>
        <taxon>Cantharellales</taxon>
        <taxon>Ceratobasidiaceae</taxon>
        <taxon>Rhizoctonia</taxon>
        <taxon>Rhizoctonia solani AG-1</taxon>
    </lineage>
</organism>
<name>L8WTV3_THACA</name>
<dbReference type="HOGENOM" id="CLU_2198782_0_0_1"/>
<dbReference type="Proteomes" id="UP000011668">
    <property type="component" value="Unassembled WGS sequence"/>
</dbReference>
<evidence type="ECO:0000313" key="1">
    <source>
        <dbReference type="EMBL" id="ELU41420.1"/>
    </source>
</evidence>
<protein>
    <submittedName>
        <fullName evidence="1">Uncharacterized protein</fullName>
    </submittedName>
</protein>
<reference evidence="1 2" key="1">
    <citation type="journal article" date="2013" name="Nat. Commun.">
        <title>The evolution and pathogenic mechanisms of the rice sheath blight pathogen.</title>
        <authorList>
            <person name="Zheng A."/>
            <person name="Lin R."/>
            <person name="Xu L."/>
            <person name="Qin P."/>
            <person name="Tang C."/>
            <person name="Ai P."/>
            <person name="Zhang D."/>
            <person name="Liu Y."/>
            <person name="Sun Z."/>
            <person name="Feng H."/>
            <person name="Wang Y."/>
            <person name="Chen Y."/>
            <person name="Liang X."/>
            <person name="Fu R."/>
            <person name="Li Q."/>
            <person name="Zhang J."/>
            <person name="Yu X."/>
            <person name="Xie Z."/>
            <person name="Ding L."/>
            <person name="Guan P."/>
            <person name="Tang J."/>
            <person name="Liang Y."/>
            <person name="Wang S."/>
            <person name="Deng Q."/>
            <person name="Li S."/>
            <person name="Zhu J."/>
            <person name="Wang L."/>
            <person name="Liu H."/>
            <person name="Li P."/>
        </authorList>
    </citation>
    <scope>NUCLEOTIDE SEQUENCE [LARGE SCALE GENOMIC DNA]</scope>
    <source>
        <strain evidence="2">AG-1 IA</strain>
    </source>
</reference>
<dbReference type="EMBL" id="AFRT01001058">
    <property type="protein sequence ID" value="ELU41420.1"/>
    <property type="molecule type" value="Genomic_DNA"/>
</dbReference>
<keyword evidence="2" id="KW-1185">Reference proteome</keyword>
<comment type="caution">
    <text evidence="1">The sequence shown here is derived from an EMBL/GenBank/DDBJ whole genome shotgun (WGS) entry which is preliminary data.</text>
</comment>
<evidence type="ECO:0000313" key="2">
    <source>
        <dbReference type="Proteomes" id="UP000011668"/>
    </source>
</evidence>